<dbReference type="GO" id="GO:0032259">
    <property type="term" value="P:methylation"/>
    <property type="evidence" value="ECO:0007669"/>
    <property type="project" value="UniProtKB-KW"/>
</dbReference>
<dbReference type="SUPFAM" id="SSF53335">
    <property type="entry name" value="S-adenosyl-L-methionine-dependent methyltransferases"/>
    <property type="match status" value="1"/>
</dbReference>
<dbReference type="EMBL" id="RHHR01000010">
    <property type="protein sequence ID" value="RNB75452.1"/>
    <property type="molecule type" value="Genomic_DNA"/>
</dbReference>
<protein>
    <submittedName>
        <fullName evidence="2">Class I SAM-dependent methyltransferase</fullName>
    </submittedName>
</protein>
<dbReference type="CDD" id="cd02440">
    <property type="entry name" value="AdoMet_MTases"/>
    <property type="match status" value="1"/>
</dbReference>
<gene>
    <name evidence="2" type="ORF">EDM52_07650</name>
</gene>
<comment type="caution">
    <text evidence="2">The sequence shown here is derived from an EMBL/GenBank/DDBJ whole genome shotgun (WGS) entry which is preliminary data.</text>
</comment>
<dbReference type="PANTHER" id="PTHR43591">
    <property type="entry name" value="METHYLTRANSFERASE"/>
    <property type="match status" value="1"/>
</dbReference>
<sequence>MNIDFHDQKNKATYSGRAVDQSWSQAMLKLVDPTGKHVIDVGSGGGIYSRAWLELGAASVVGVDFSQVMLSAARENTQDLAAITFLHGNALNTGLPDCSADIVFARALIHHLDDLDAFFAEMFRLLRPGGMCIIQDRTLEDIQFAGTAEHIRGYFFSCYPHLLDTEKNRRPEREQVMLAQQRNGLSCLEFHTLWEVRRTYRVWDELKADLLDRTGRSILHALSDVELEALVDYMGQKLSEQQPIVEKDRWSLWIGTKE</sequence>
<dbReference type="Proteomes" id="UP000282028">
    <property type="component" value="Unassembled WGS sequence"/>
</dbReference>
<accession>A0A3M8CIA9</accession>
<dbReference type="AlphaFoldDB" id="A0A3M8CIA9"/>
<evidence type="ECO:0000259" key="1">
    <source>
        <dbReference type="Pfam" id="PF08241"/>
    </source>
</evidence>
<dbReference type="InterPro" id="IPR029063">
    <property type="entry name" value="SAM-dependent_MTases_sf"/>
</dbReference>
<name>A0A3M8CIA9_9BACL</name>
<evidence type="ECO:0000313" key="3">
    <source>
        <dbReference type="Proteomes" id="UP000282028"/>
    </source>
</evidence>
<organism evidence="2 3">
    <name type="scientific">Brevibacillus invocatus</name>
    <dbReference type="NCBI Taxonomy" id="173959"/>
    <lineage>
        <taxon>Bacteria</taxon>
        <taxon>Bacillati</taxon>
        <taxon>Bacillota</taxon>
        <taxon>Bacilli</taxon>
        <taxon>Bacillales</taxon>
        <taxon>Paenibacillaceae</taxon>
        <taxon>Brevibacillus</taxon>
    </lineage>
</organism>
<dbReference type="OrthoDB" id="9791837at2"/>
<evidence type="ECO:0000313" key="2">
    <source>
        <dbReference type="EMBL" id="RNB75452.1"/>
    </source>
</evidence>
<keyword evidence="3" id="KW-1185">Reference proteome</keyword>
<reference evidence="2 3" key="1">
    <citation type="submission" date="2018-10" db="EMBL/GenBank/DDBJ databases">
        <title>Phylogenomics of Brevibacillus.</title>
        <authorList>
            <person name="Dunlap C."/>
        </authorList>
    </citation>
    <scope>NUCLEOTIDE SEQUENCE [LARGE SCALE GENOMIC DNA]</scope>
    <source>
        <strain evidence="2 3">JCM 12215</strain>
    </source>
</reference>
<feature type="domain" description="Methyltransferase type 11" evidence="1">
    <location>
        <begin position="39"/>
        <end position="134"/>
    </location>
</feature>
<dbReference type="RefSeq" id="WP_122908413.1">
    <property type="nucleotide sequence ID" value="NZ_CBCSBE010000001.1"/>
</dbReference>
<dbReference type="Gene3D" id="3.40.50.150">
    <property type="entry name" value="Vaccinia Virus protein VP39"/>
    <property type="match status" value="1"/>
</dbReference>
<keyword evidence="2" id="KW-0489">Methyltransferase</keyword>
<dbReference type="Pfam" id="PF08241">
    <property type="entry name" value="Methyltransf_11"/>
    <property type="match status" value="1"/>
</dbReference>
<dbReference type="InterPro" id="IPR013216">
    <property type="entry name" value="Methyltransf_11"/>
</dbReference>
<proteinExistence type="predicted"/>
<keyword evidence="2" id="KW-0808">Transferase</keyword>
<dbReference type="GO" id="GO:0008757">
    <property type="term" value="F:S-adenosylmethionine-dependent methyltransferase activity"/>
    <property type="evidence" value="ECO:0007669"/>
    <property type="project" value="InterPro"/>
</dbReference>